<feature type="signal peptide" evidence="1">
    <location>
        <begin position="1"/>
        <end position="24"/>
    </location>
</feature>
<reference evidence="2 3" key="1">
    <citation type="journal article" date="2015" name="Stand. Genomic Sci.">
        <title>Genomic Encyclopedia of Bacterial and Archaeal Type Strains, Phase III: the genomes of soil and plant-associated and newly described type strains.</title>
        <authorList>
            <person name="Whitman W.B."/>
            <person name="Woyke T."/>
            <person name="Klenk H.P."/>
            <person name="Zhou Y."/>
            <person name="Lilburn T.G."/>
            <person name="Beck B.J."/>
            <person name="De Vos P."/>
            <person name="Vandamme P."/>
            <person name="Eisen J.A."/>
            <person name="Garrity G."/>
            <person name="Hugenholtz P."/>
            <person name="Kyrpides N.C."/>
        </authorList>
    </citation>
    <scope>NUCLEOTIDE SEQUENCE [LARGE SCALE GENOMIC DNA]</scope>
    <source>
        <strain evidence="2 3">CGMCC 1.10822</strain>
    </source>
</reference>
<comment type="caution">
    <text evidence="2">The sequence shown here is derived from an EMBL/GenBank/DDBJ whole genome shotgun (WGS) entry which is preliminary data.</text>
</comment>
<dbReference type="RefSeq" id="WP_145648650.1">
    <property type="nucleotide sequence ID" value="NZ_VLLB01000002.1"/>
</dbReference>
<evidence type="ECO:0000313" key="2">
    <source>
        <dbReference type="EMBL" id="TWI67743.1"/>
    </source>
</evidence>
<dbReference type="InterPro" id="IPR036278">
    <property type="entry name" value="Sialidase_sf"/>
</dbReference>
<dbReference type="SUPFAM" id="SSF50939">
    <property type="entry name" value="Sialidases"/>
    <property type="match status" value="1"/>
</dbReference>
<dbReference type="PROSITE" id="PS51257">
    <property type="entry name" value="PROKAR_LIPOPROTEIN"/>
    <property type="match status" value="1"/>
</dbReference>
<proteinExistence type="predicted"/>
<sequence>MRGTFLTLTAAAAMLLAAAGCAHQAGSSQPGDVKLVDVGPGWADNSVNTVVFRRNALVSDGGMQFIAYYDAEGRVVLGRRKLGTTDWELSPTQYTGNVKDAHNAISIGIDGAGVLHVAWDHHNNPLHYARGTAPHAITLRAAEPMTGKDEGSVSYPEFHRLADGAMLFLYRDGGSGRGNLVLNRRDPVSGQWTRLHDNVLGGEGKRSAYWQTVVDASGTIHLSWTWRESPDVASNHDIAYARSRDGGLTWEDSRGRRLALPVVASTADYAARIPQGSELINQTSMAADGAGRPYIATYWRKAGETVPQYRIVHWTGQGWQTLDLPFRRTPFSLSGGGTKAIPVARPQLVVDAKGDKALLVFRDEERGSRVSAASVDLARGTWAVRDLTADGVGAWEPNIDMDRWRGAGELHLFVQAVRQADGEGLAHGAPSMVRVLEWQPAKDKDQQ</sequence>
<dbReference type="AlphaFoldDB" id="A0A562RFT0"/>
<gene>
    <name evidence="2" type="ORF">IP91_01862</name>
</gene>
<protein>
    <submittedName>
        <fullName evidence="2">Putative BNR repeat neuraminidase</fullName>
    </submittedName>
</protein>
<keyword evidence="3" id="KW-1185">Reference proteome</keyword>
<evidence type="ECO:0000256" key="1">
    <source>
        <dbReference type="SAM" id="SignalP"/>
    </source>
</evidence>
<dbReference type="OrthoDB" id="223410at2"/>
<dbReference type="Pfam" id="PF15892">
    <property type="entry name" value="BNR_4"/>
    <property type="match status" value="1"/>
</dbReference>
<keyword evidence="1" id="KW-0732">Signal</keyword>
<dbReference type="Proteomes" id="UP000318431">
    <property type="component" value="Unassembled WGS sequence"/>
</dbReference>
<name>A0A562RFT0_9BURK</name>
<dbReference type="EMBL" id="VLLB01000002">
    <property type="protein sequence ID" value="TWI67743.1"/>
    <property type="molecule type" value="Genomic_DNA"/>
</dbReference>
<organism evidence="2 3">
    <name type="scientific">Pseudoduganella lurida</name>
    <dbReference type="NCBI Taxonomy" id="1036180"/>
    <lineage>
        <taxon>Bacteria</taxon>
        <taxon>Pseudomonadati</taxon>
        <taxon>Pseudomonadota</taxon>
        <taxon>Betaproteobacteria</taxon>
        <taxon>Burkholderiales</taxon>
        <taxon>Oxalobacteraceae</taxon>
        <taxon>Telluria group</taxon>
        <taxon>Pseudoduganella</taxon>
    </lineage>
</organism>
<accession>A0A562RFT0</accession>
<evidence type="ECO:0000313" key="3">
    <source>
        <dbReference type="Proteomes" id="UP000318431"/>
    </source>
</evidence>
<dbReference type="Gene3D" id="2.120.10.10">
    <property type="match status" value="1"/>
</dbReference>
<feature type="chain" id="PRO_5021788469" evidence="1">
    <location>
        <begin position="25"/>
        <end position="447"/>
    </location>
</feature>